<reference evidence="2 3" key="1">
    <citation type="submission" date="2023-10" db="EMBL/GenBank/DDBJ databases">
        <title>Genome-Wide Identification Analysis in wild type Solanum Pinnatisectum Reveals Some Genes Defensing Phytophthora Infestans.</title>
        <authorList>
            <person name="Sun C."/>
        </authorList>
    </citation>
    <scope>NUCLEOTIDE SEQUENCE [LARGE SCALE GENOMIC DNA]</scope>
    <source>
        <strain evidence="2">LQN</strain>
        <tissue evidence="2">Leaf</tissue>
    </source>
</reference>
<dbReference type="Proteomes" id="UP001311915">
    <property type="component" value="Unassembled WGS sequence"/>
</dbReference>
<keyword evidence="3" id="KW-1185">Reference proteome</keyword>
<protein>
    <submittedName>
        <fullName evidence="2">Uncharacterized protein</fullName>
    </submittedName>
</protein>
<gene>
    <name evidence="2" type="ORF">R3W88_016383</name>
</gene>
<feature type="region of interest" description="Disordered" evidence="1">
    <location>
        <begin position="39"/>
        <end position="64"/>
    </location>
</feature>
<accession>A0AAV9KX79</accession>
<sequence>MIELRTYYELQMNIIKLNELSFSKIGVAQKKYGLRNGFDGTTRITTPTGRQSDKLRKNINSCMK</sequence>
<proteinExistence type="predicted"/>
<name>A0AAV9KX79_9SOLN</name>
<organism evidence="2 3">
    <name type="scientific">Solanum pinnatisectum</name>
    <name type="common">tansyleaf nightshade</name>
    <dbReference type="NCBI Taxonomy" id="50273"/>
    <lineage>
        <taxon>Eukaryota</taxon>
        <taxon>Viridiplantae</taxon>
        <taxon>Streptophyta</taxon>
        <taxon>Embryophyta</taxon>
        <taxon>Tracheophyta</taxon>
        <taxon>Spermatophyta</taxon>
        <taxon>Magnoliopsida</taxon>
        <taxon>eudicotyledons</taxon>
        <taxon>Gunneridae</taxon>
        <taxon>Pentapetalae</taxon>
        <taxon>asterids</taxon>
        <taxon>lamiids</taxon>
        <taxon>Solanales</taxon>
        <taxon>Solanaceae</taxon>
        <taxon>Solanoideae</taxon>
        <taxon>Solaneae</taxon>
        <taxon>Solanum</taxon>
    </lineage>
</organism>
<evidence type="ECO:0000313" key="2">
    <source>
        <dbReference type="EMBL" id="KAK4718045.1"/>
    </source>
</evidence>
<comment type="caution">
    <text evidence="2">The sequence shown here is derived from an EMBL/GenBank/DDBJ whole genome shotgun (WGS) entry which is preliminary data.</text>
</comment>
<dbReference type="EMBL" id="JAWPEI010000008">
    <property type="protein sequence ID" value="KAK4718045.1"/>
    <property type="molecule type" value="Genomic_DNA"/>
</dbReference>
<evidence type="ECO:0000256" key="1">
    <source>
        <dbReference type="SAM" id="MobiDB-lite"/>
    </source>
</evidence>
<evidence type="ECO:0000313" key="3">
    <source>
        <dbReference type="Proteomes" id="UP001311915"/>
    </source>
</evidence>
<dbReference type="AlphaFoldDB" id="A0AAV9KX79"/>